<dbReference type="AlphaFoldDB" id="A0A6C0C1K8"/>
<accession>A0A6C0C1K8</accession>
<dbReference type="Pfam" id="PF00085">
    <property type="entry name" value="Thioredoxin"/>
    <property type="match status" value="1"/>
</dbReference>
<proteinExistence type="predicted"/>
<dbReference type="EMBL" id="MN739312">
    <property type="protein sequence ID" value="QHS98182.1"/>
    <property type="molecule type" value="Genomic_DNA"/>
</dbReference>
<name>A0A6C0C1K8_9ZZZZ</name>
<organism evidence="3">
    <name type="scientific">viral metagenome</name>
    <dbReference type="NCBI Taxonomy" id="1070528"/>
    <lineage>
        <taxon>unclassified sequences</taxon>
        <taxon>metagenomes</taxon>
        <taxon>organismal metagenomes</taxon>
    </lineage>
</organism>
<dbReference type="PROSITE" id="PS51352">
    <property type="entry name" value="THIOREDOXIN_2"/>
    <property type="match status" value="1"/>
</dbReference>
<dbReference type="InterPro" id="IPR013766">
    <property type="entry name" value="Thioredoxin_domain"/>
</dbReference>
<reference evidence="3" key="1">
    <citation type="journal article" date="2020" name="Nature">
        <title>Giant virus diversity and host interactions through global metagenomics.</title>
        <authorList>
            <person name="Schulz F."/>
            <person name="Roux S."/>
            <person name="Paez-Espino D."/>
            <person name="Jungbluth S."/>
            <person name="Walsh D.A."/>
            <person name="Denef V.J."/>
            <person name="McMahon K.D."/>
            <person name="Konstantinidis K.T."/>
            <person name="Eloe-Fadrosh E.A."/>
            <person name="Kyrpides N.C."/>
            <person name="Woyke T."/>
        </authorList>
    </citation>
    <scope>NUCLEOTIDE SEQUENCE</scope>
    <source>
        <strain evidence="3">GVMAG-M-3300020182-84</strain>
    </source>
</reference>
<feature type="domain" description="Thioredoxin" evidence="2">
    <location>
        <begin position="1"/>
        <end position="101"/>
    </location>
</feature>
<dbReference type="InterPro" id="IPR036249">
    <property type="entry name" value="Thioredoxin-like_sf"/>
</dbReference>
<dbReference type="SUPFAM" id="SSF52833">
    <property type="entry name" value="Thioredoxin-like"/>
    <property type="match status" value="1"/>
</dbReference>
<evidence type="ECO:0000313" key="3">
    <source>
        <dbReference type="EMBL" id="QHS98182.1"/>
    </source>
</evidence>
<feature type="region of interest" description="Disordered" evidence="1">
    <location>
        <begin position="94"/>
        <end position="158"/>
    </location>
</feature>
<sequence length="158" mass="18321">MPVIVGLIHADWCGHCKRLMPKWNEMKDRINVNHEIMEIEFSDPEKDNKLMDLNRRIQGDKEIYVNGYPTVFRIDDKGKLDYFEKEHEVDPLMDFFNNTDAGQTPAPMSIIQDKPKKEKKTRKKRKSMGKKKGKTLTKGKSKGKTAKKKGGKSKKTLK</sequence>
<evidence type="ECO:0000256" key="1">
    <source>
        <dbReference type="SAM" id="MobiDB-lite"/>
    </source>
</evidence>
<feature type="compositionally biased region" description="Basic residues" evidence="1">
    <location>
        <begin position="117"/>
        <end position="158"/>
    </location>
</feature>
<dbReference type="CDD" id="cd02961">
    <property type="entry name" value="PDI_a_family"/>
    <property type="match status" value="1"/>
</dbReference>
<dbReference type="Gene3D" id="3.40.30.10">
    <property type="entry name" value="Glutaredoxin"/>
    <property type="match status" value="1"/>
</dbReference>
<protein>
    <recommendedName>
        <fullName evidence="2">Thioredoxin domain-containing protein</fullName>
    </recommendedName>
</protein>
<evidence type="ECO:0000259" key="2">
    <source>
        <dbReference type="PROSITE" id="PS51352"/>
    </source>
</evidence>